<dbReference type="EMBL" id="AAGWWG010000009">
    <property type="protein sequence ID" value="EBS8636231.1"/>
    <property type="molecule type" value="Genomic_DNA"/>
</dbReference>
<gene>
    <name evidence="2" type="ORF">CFJ71_16200</name>
    <name evidence="1" type="ORF">EJS11_10715</name>
</gene>
<protein>
    <recommendedName>
        <fullName evidence="3">Phage protein</fullName>
    </recommendedName>
</protein>
<name>A0A5T6NTW1_SALER</name>
<dbReference type="AlphaFoldDB" id="A0A5T6NTW1"/>
<proteinExistence type="predicted"/>
<sequence>MKLTDSQIRRALKGADIFHKADGSTINAFHEFSHVDTPDGGVTESEFLVCARGDLKNGDIIVIDGVRNKVGYIKDDRSGLIEAYITVVGGKHGKYE</sequence>
<reference evidence="2" key="1">
    <citation type="submission" date="2018-07" db="EMBL/GenBank/DDBJ databases">
        <authorList>
            <consortium name="PulseNet: The National Subtyping Network for Foodborne Disease Surveillance"/>
            <person name="Tarr C.L."/>
            <person name="Trees E."/>
            <person name="Katz L.S."/>
            <person name="Carleton-Romer H.A."/>
            <person name="Stroika S."/>
            <person name="Kucerova Z."/>
            <person name="Roache K.F."/>
            <person name="Sabol A.L."/>
            <person name="Besser J."/>
            <person name="Gerner-Smidt P."/>
        </authorList>
    </citation>
    <scope>NUCLEOTIDE SEQUENCE</scope>
    <source>
        <strain evidence="2">PNUSAS016908</strain>
        <strain evidence="1">PNUSAS060203</strain>
    </source>
</reference>
<evidence type="ECO:0000313" key="1">
    <source>
        <dbReference type="EMBL" id="EAN6191889.1"/>
    </source>
</evidence>
<dbReference type="RefSeq" id="WP_079901311.1">
    <property type="nucleotide sequence ID" value="NZ_MYLZ01000014.1"/>
</dbReference>
<evidence type="ECO:0008006" key="3">
    <source>
        <dbReference type="Google" id="ProtNLM"/>
    </source>
</evidence>
<accession>A0A5T6NTW1</accession>
<evidence type="ECO:0000313" key="2">
    <source>
        <dbReference type="EMBL" id="EBS8636231.1"/>
    </source>
</evidence>
<comment type="caution">
    <text evidence="2">The sequence shown here is derived from an EMBL/GenBank/DDBJ whole genome shotgun (WGS) entry which is preliminary data.</text>
</comment>
<dbReference type="EMBL" id="AACYSG010000008">
    <property type="protein sequence ID" value="EAN6191889.1"/>
    <property type="molecule type" value="Genomic_DNA"/>
</dbReference>
<organism evidence="2">
    <name type="scientific">Salmonella enterica</name>
    <name type="common">Salmonella choleraesuis</name>
    <dbReference type="NCBI Taxonomy" id="28901"/>
    <lineage>
        <taxon>Bacteria</taxon>
        <taxon>Pseudomonadati</taxon>
        <taxon>Pseudomonadota</taxon>
        <taxon>Gammaproteobacteria</taxon>
        <taxon>Enterobacterales</taxon>
        <taxon>Enterobacteriaceae</taxon>
        <taxon>Salmonella</taxon>
    </lineage>
</organism>